<evidence type="ECO:0000256" key="5">
    <source>
        <dbReference type="PROSITE-ProRule" id="PRU00196"/>
    </source>
</evidence>
<dbReference type="AlphaFoldDB" id="A0A4X2JXB0"/>
<reference evidence="10" key="2">
    <citation type="submission" date="2025-08" db="UniProtKB">
        <authorList>
            <consortium name="Ensembl"/>
        </authorList>
    </citation>
    <scope>IDENTIFICATION</scope>
</reference>
<dbReference type="GO" id="GO:0031638">
    <property type="term" value="P:zymogen activation"/>
    <property type="evidence" value="ECO:0007669"/>
    <property type="project" value="TreeGrafter"/>
</dbReference>
<feature type="region of interest" description="Disordered" evidence="6">
    <location>
        <begin position="434"/>
        <end position="496"/>
    </location>
</feature>
<evidence type="ECO:0000256" key="6">
    <source>
        <dbReference type="SAM" id="MobiDB-lite"/>
    </source>
</evidence>
<dbReference type="PROSITE" id="PS00420">
    <property type="entry name" value="SRCR_1"/>
    <property type="match status" value="1"/>
</dbReference>
<gene>
    <name evidence="10" type="primary">CD6</name>
</gene>
<dbReference type="Ensembl" id="ENSVURT00010004848.1">
    <property type="protein sequence ID" value="ENSVURP00010004264.1"/>
    <property type="gene ID" value="ENSVURG00010003415.1"/>
</dbReference>
<dbReference type="GO" id="GO:0004252">
    <property type="term" value="F:serine-type endopeptidase activity"/>
    <property type="evidence" value="ECO:0007669"/>
    <property type="project" value="TreeGrafter"/>
</dbReference>
<protein>
    <recommendedName>
        <fullName evidence="9">SRCR domain-containing protein</fullName>
    </recommendedName>
</protein>
<dbReference type="GeneTree" id="ENSGT00940000161029"/>
<keyword evidence="11" id="KW-1185">Reference proteome</keyword>
<evidence type="ECO:0000259" key="9">
    <source>
        <dbReference type="PROSITE" id="PS50287"/>
    </source>
</evidence>
<dbReference type="FunFam" id="3.10.250.10:FF:000006">
    <property type="entry name" value="neurotrypsin isoform X2"/>
    <property type="match status" value="1"/>
</dbReference>
<dbReference type="PRINTS" id="PR00258">
    <property type="entry name" value="SPERACTRCPTR"/>
</dbReference>
<feature type="compositionally biased region" description="Polar residues" evidence="6">
    <location>
        <begin position="464"/>
        <end position="482"/>
    </location>
</feature>
<evidence type="ECO:0000313" key="11">
    <source>
        <dbReference type="Proteomes" id="UP000314987"/>
    </source>
</evidence>
<keyword evidence="1 8" id="KW-0732">Signal</keyword>
<feature type="compositionally biased region" description="Polar residues" evidence="6">
    <location>
        <begin position="580"/>
        <end position="599"/>
    </location>
</feature>
<feature type="domain" description="SRCR" evidence="9">
    <location>
        <begin position="55"/>
        <end position="165"/>
    </location>
</feature>
<accession>A0A4X2JXB0</accession>
<name>A0A4X2JXB0_VOMUR</name>
<feature type="compositionally biased region" description="Pro residues" evidence="6">
    <location>
        <begin position="600"/>
        <end position="610"/>
    </location>
</feature>
<sequence>MTELRPDMLLLIAVIGCLTAAISGQTTLTSPTLSEKLDNVRSMGNLTSDIGKKPVRLVNRTGLCSGTVQVKMSGSWQPVCEDFWSNEASLAVCRELNCVGMETMVSTATPAPERPEHLPVGNRTVVLNDTWDSPLPLRCDQGDWESCQVQPSVCTSGRSTKVNCSEVHTAVRLVDGGDPCAGRVELKDEGSWGTVCDDAWDLNDANVVCRQLGCGQAVEALEGSYFQKGEGPIHLDEVNCSGSELSLWECPAQRNHDCGHKEDASVICSGSWTFNTSLIPKTSSRPQLLTTASFVPIGKQKKESWEQLPLIFCIILGVLLLASLITLTFIFLKAKGKYALPTTENHNQRTSTATFGGSNSYQEVSVIVPKEEAPKPSQQVKAPPSKDPVSDSDSDYEFYDFHTQPPVPLSTFYNSQKHRVTEDMAQQSRFRMPPLQEDAPVPAPQSCPRHSSESSTSSGEGYCNSPTSKLPQSNFRGFSSERNILEPPPNLELAGSRATLPDVRLLASQNCPRHNSESSTSSGEDYCNSPTSKLPQSNFQGFSSERNILEPPPNLELAGSRATLLGSHSRIVSAGPAAEDSSSTSSGECYENFGSSQEPPTLPFVCPEPPTTAVTGSHEDDSSSEDYDDIGAS</sequence>
<dbReference type="InterPro" id="IPR001190">
    <property type="entry name" value="SRCR"/>
</dbReference>
<keyword evidence="3 5" id="KW-1015">Disulfide bond</keyword>
<feature type="disulfide bond" evidence="5">
    <location>
        <begin position="240"/>
        <end position="250"/>
    </location>
</feature>
<feature type="domain" description="SRCR" evidence="9">
    <location>
        <begin position="171"/>
        <end position="269"/>
    </location>
</feature>
<comment type="caution">
    <text evidence="5">Lacks conserved residue(s) required for the propagation of feature annotation.</text>
</comment>
<evidence type="ECO:0000313" key="10">
    <source>
        <dbReference type="Ensembl" id="ENSVURP00010004264.1"/>
    </source>
</evidence>
<feature type="compositionally biased region" description="Polar residues" evidence="6">
    <location>
        <begin position="510"/>
        <end position="546"/>
    </location>
</feature>
<dbReference type="SUPFAM" id="SSF56487">
    <property type="entry name" value="SRCR-like"/>
    <property type="match status" value="2"/>
</dbReference>
<dbReference type="PROSITE" id="PS50287">
    <property type="entry name" value="SRCR_2"/>
    <property type="match status" value="2"/>
</dbReference>
<evidence type="ECO:0000256" key="2">
    <source>
        <dbReference type="ARBA" id="ARBA00022737"/>
    </source>
</evidence>
<feature type="signal peptide" evidence="8">
    <location>
        <begin position="1"/>
        <end position="24"/>
    </location>
</feature>
<feature type="compositionally biased region" description="Acidic residues" evidence="6">
    <location>
        <begin position="622"/>
        <end position="633"/>
    </location>
</feature>
<reference evidence="11" key="1">
    <citation type="submission" date="2018-12" db="EMBL/GenBank/DDBJ databases">
        <authorList>
            <person name="Yazar S."/>
        </authorList>
    </citation>
    <scope>NUCLEOTIDE SEQUENCE [LARGE SCALE GENOMIC DNA]</scope>
</reference>
<proteinExistence type="predicted"/>
<dbReference type="CTD" id="923"/>
<dbReference type="GeneID" id="114040692"/>
<reference evidence="10" key="3">
    <citation type="submission" date="2025-09" db="UniProtKB">
        <authorList>
            <consortium name="Ensembl"/>
        </authorList>
    </citation>
    <scope>IDENTIFICATION</scope>
</reference>
<feature type="transmembrane region" description="Helical" evidence="7">
    <location>
        <begin position="308"/>
        <end position="332"/>
    </location>
</feature>
<dbReference type="Proteomes" id="UP000314987">
    <property type="component" value="Unassembled WGS sequence"/>
</dbReference>
<dbReference type="OMA" id="SEQICQD"/>
<evidence type="ECO:0000256" key="7">
    <source>
        <dbReference type="SAM" id="Phobius"/>
    </source>
</evidence>
<keyword evidence="7" id="KW-0472">Membrane</keyword>
<organism evidence="10 11">
    <name type="scientific">Vombatus ursinus</name>
    <name type="common">Common wombat</name>
    <dbReference type="NCBI Taxonomy" id="29139"/>
    <lineage>
        <taxon>Eukaryota</taxon>
        <taxon>Metazoa</taxon>
        <taxon>Chordata</taxon>
        <taxon>Craniata</taxon>
        <taxon>Vertebrata</taxon>
        <taxon>Euteleostomi</taxon>
        <taxon>Mammalia</taxon>
        <taxon>Metatheria</taxon>
        <taxon>Diprotodontia</taxon>
        <taxon>Vombatidae</taxon>
        <taxon>Vombatus</taxon>
    </lineage>
</organism>
<dbReference type="GO" id="GO:0005886">
    <property type="term" value="C:plasma membrane"/>
    <property type="evidence" value="ECO:0007669"/>
    <property type="project" value="TreeGrafter"/>
</dbReference>
<feature type="region of interest" description="Disordered" evidence="6">
    <location>
        <begin position="510"/>
        <end position="633"/>
    </location>
</feature>
<feature type="chain" id="PRO_5021232177" description="SRCR domain-containing protein" evidence="8">
    <location>
        <begin position="25"/>
        <end position="633"/>
    </location>
</feature>
<evidence type="ECO:0000256" key="3">
    <source>
        <dbReference type="ARBA" id="ARBA00023157"/>
    </source>
</evidence>
<dbReference type="InterPro" id="IPR036772">
    <property type="entry name" value="SRCR-like_dom_sf"/>
</dbReference>
<keyword evidence="4" id="KW-0325">Glycoprotein</keyword>
<keyword evidence="7" id="KW-0812">Transmembrane</keyword>
<dbReference type="PANTHER" id="PTHR48071:SF24">
    <property type="entry name" value="DELETED IN MALIGNANT BRAIN TUMORS 1 PROTEIN-LIKE"/>
    <property type="match status" value="1"/>
</dbReference>
<dbReference type="PANTHER" id="PTHR48071">
    <property type="entry name" value="SRCR DOMAIN-CONTAINING PROTEIN"/>
    <property type="match status" value="1"/>
</dbReference>
<dbReference type="SMART" id="SM00202">
    <property type="entry name" value="SR"/>
    <property type="match status" value="2"/>
</dbReference>
<feature type="region of interest" description="Disordered" evidence="6">
    <location>
        <begin position="372"/>
        <end position="397"/>
    </location>
</feature>
<dbReference type="Pfam" id="PF00530">
    <property type="entry name" value="SRCR"/>
    <property type="match status" value="2"/>
</dbReference>
<evidence type="ECO:0000256" key="8">
    <source>
        <dbReference type="SAM" id="SignalP"/>
    </source>
</evidence>
<keyword evidence="7" id="KW-1133">Transmembrane helix</keyword>
<dbReference type="RefSeq" id="XP_027714628.1">
    <property type="nucleotide sequence ID" value="XM_027858827.1"/>
</dbReference>
<dbReference type="STRING" id="29139.ENSVURP00010004264"/>
<evidence type="ECO:0000256" key="1">
    <source>
        <dbReference type="ARBA" id="ARBA00022729"/>
    </source>
</evidence>
<keyword evidence="2" id="KW-0677">Repeat</keyword>
<evidence type="ECO:0000256" key="4">
    <source>
        <dbReference type="ARBA" id="ARBA00023180"/>
    </source>
</evidence>
<dbReference type="Gene3D" id="3.10.250.10">
    <property type="entry name" value="SRCR-like domain"/>
    <property type="match status" value="2"/>
</dbReference>